<evidence type="ECO:0000313" key="6">
    <source>
        <dbReference type="Proteomes" id="UP000036923"/>
    </source>
</evidence>
<keyword evidence="1" id="KW-0805">Transcription regulation</keyword>
<dbReference type="GO" id="GO:0003700">
    <property type="term" value="F:DNA-binding transcription factor activity"/>
    <property type="evidence" value="ECO:0007669"/>
    <property type="project" value="InterPro"/>
</dbReference>
<dbReference type="CDD" id="cd00090">
    <property type="entry name" value="HTH_ARSR"/>
    <property type="match status" value="1"/>
</dbReference>
<name>A0A0L6JWS4_9FIRM</name>
<dbReference type="SMART" id="SM00418">
    <property type="entry name" value="HTH_ARSR"/>
    <property type="match status" value="1"/>
</dbReference>
<dbReference type="RefSeq" id="WP_036939868.1">
    <property type="nucleotide sequence ID" value="NZ_JQKC01000010.1"/>
</dbReference>
<dbReference type="Gene3D" id="1.10.10.10">
    <property type="entry name" value="Winged helix-like DNA-binding domain superfamily/Winged helix DNA-binding domain"/>
    <property type="match status" value="1"/>
</dbReference>
<dbReference type="EMBL" id="LGTC01000001">
    <property type="protein sequence ID" value="KNY30293.1"/>
    <property type="molecule type" value="Genomic_DNA"/>
</dbReference>
<reference evidence="6" key="1">
    <citation type="submission" date="2015-07" db="EMBL/GenBank/DDBJ databases">
        <title>Near-Complete Genome Sequence of the Cellulolytic Bacterium Bacteroides (Pseudobacteroides) cellulosolvens ATCC 35603.</title>
        <authorList>
            <person name="Dassa B."/>
            <person name="Utturkar S.M."/>
            <person name="Klingeman D.M."/>
            <person name="Hurt R.A."/>
            <person name="Keller M."/>
            <person name="Xu J."/>
            <person name="Reddy Y.H.K."/>
            <person name="Borovok I."/>
            <person name="Grinberg I.R."/>
            <person name="Lamed R."/>
            <person name="Zhivin O."/>
            <person name="Bayer E.A."/>
            <person name="Brown S.D."/>
        </authorList>
    </citation>
    <scope>NUCLEOTIDE SEQUENCE [LARGE SCALE GENOMIC DNA]</scope>
    <source>
        <strain evidence="6">DSM 2933</strain>
    </source>
</reference>
<dbReference type="PRINTS" id="PR00778">
    <property type="entry name" value="HTHARSR"/>
</dbReference>
<sequence>MGNMGNQLVANIFKALSHPTRLQILRILKEKPLCVCDILPMIESEQSNASQHLSVLRNQGIVESRKDGLMVIYKVKSPEIYQMIEIAEAILIRQIDETRNSLGK</sequence>
<keyword evidence="2" id="KW-0238">DNA-binding</keyword>
<organism evidence="5 6">
    <name type="scientific">Pseudobacteroides cellulosolvens ATCC 35603 = DSM 2933</name>
    <dbReference type="NCBI Taxonomy" id="398512"/>
    <lineage>
        <taxon>Bacteria</taxon>
        <taxon>Bacillati</taxon>
        <taxon>Bacillota</taxon>
        <taxon>Clostridia</taxon>
        <taxon>Eubacteriales</taxon>
        <taxon>Oscillospiraceae</taxon>
        <taxon>Pseudobacteroides</taxon>
    </lineage>
</organism>
<dbReference type="PATRIC" id="fig|398512.5.peg.5847"/>
<dbReference type="AlphaFoldDB" id="A0A0L6JWS4"/>
<comment type="caution">
    <text evidence="5">The sequence shown here is derived from an EMBL/GenBank/DDBJ whole genome shotgun (WGS) entry which is preliminary data.</text>
</comment>
<dbReference type="GO" id="GO:0003677">
    <property type="term" value="F:DNA binding"/>
    <property type="evidence" value="ECO:0007669"/>
    <property type="project" value="UniProtKB-KW"/>
</dbReference>
<evidence type="ECO:0000256" key="1">
    <source>
        <dbReference type="ARBA" id="ARBA00023015"/>
    </source>
</evidence>
<feature type="domain" description="HTH arsR-type" evidence="4">
    <location>
        <begin position="1"/>
        <end position="95"/>
    </location>
</feature>
<dbReference type="STRING" id="398512.Bccel_5573"/>
<protein>
    <submittedName>
        <fullName evidence="5">Transcriptional regulator, ArsR family</fullName>
    </submittedName>
</protein>
<evidence type="ECO:0000259" key="4">
    <source>
        <dbReference type="PROSITE" id="PS50987"/>
    </source>
</evidence>
<dbReference type="InterPro" id="IPR051011">
    <property type="entry name" value="Metal_resp_trans_reg"/>
</dbReference>
<dbReference type="PANTHER" id="PTHR43132:SF2">
    <property type="entry name" value="ARSENICAL RESISTANCE OPERON REPRESSOR ARSR-RELATED"/>
    <property type="match status" value="1"/>
</dbReference>
<dbReference type="PROSITE" id="PS50987">
    <property type="entry name" value="HTH_ARSR_2"/>
    <property type="match status" value="1"/>
</dbReference>
<dbReference type="InterPro" id="IPR036390">
    <property type="entry name" value="WH_DNA-bd_sf"/>
</dbReference>
<dbReference type="Proteomes" id="UP000036923">
    <property type="component" value="Unassembled WGS sequence"/>
</dbReference>
<accession>A0A0L6JWS4</accession>
<dbReference type="InterPro" id="IPR001845">
    <property type="entry name" value="HTH_ArsR_DNA-bd_dom"/>
</dbReference>
<gene>
    <name evidence="5" type="ORF">Bccel_5573</name>
</gene>
<dbReference type="PANTHER" id="PTHR43132">
    <property type="entry name" value="ARSENICAL RESISTANCE OPERON REPRESSOR ARSR-RELATED"/>
    <property type="match status" value="1"/>
</dbReference>
<dbReference type="InterPro" id="IPR011991">
    <property type="entry name" value="ArsR-like_HTH"/>
</dbReference>
<evidence type="ECO:0000256" key="3">
    <source>
        <dbReference type="ARBA" id="ARBA00023163"/>
    </source>
</evidence>
<proteinExistence type="predicted"/>
<dbReference type="SUPFAM" id="SSF46785">
    <property type="entry name" value="Winged helix' DNA-binding domain"/>
    <property type="match status" value="1"/>
</dbReference>
<dbReference type="OrthoDB" id="9798835at2"/>
<evidence type="ECO:0000256" key="2">
    <source>
        <dbReference type="ARBA" id="ARBA00023125"/>
    </source>
</evidence>
<keyword evidence="6" id="KW-1185">Reference proteome</keyword>
<dbReference type="InterPro" id="IPR036388">
    <property type="entry name" value="WH-like_DNA-bd_sf"/>
</dbReference>
<dbReference type="eggNOG" id="COG0640">
    <property type="taxonomic scope" value="Bacteria"/>
</dbReference>
<evidence type="ECO:0000313" key="5">
    <source>
        <dbReference type="EMBL" id="KNY30293.1"/>
    </source>
</evidence>
<keyword evidence="3" id="KW-0804">Transcription</keyword>
<dbReference type="Pfam" id="PF01022">
    <property type="entry name" value="HTH_5"/>
    <property type="match status" value="1"/>
</dbReference>
<dbReference type="NCBIfam" id="NF033788">
    <property type="entry name" value="HTH_metalloreg"/>
    <property type="match status" value="1"/>
</dbReference>